<dbReference type="AlphaFoldDB" id="A0AA37XIG1"/>
<accession>A0AA37XIG1</accession>
<protein>
    <submittedName>
        <fullName evidence="2">Uncharacterized protein</fullName>
    </submittedName>
</protein>
<keyword evidence="1" id="KW-0812">Transmembrane</keyword>
<organism evidence="2 3">
    <name type="scientific">Tetragenococcus osmophilus</name>
    <dbReference type="NCBI Taxonomy" id="526944"/>
    <lineage>
        <taxon>Bacteria</taxon>
        <taxon>Bacillati</taxon>
        <taxon>Bacillota</taxon>
        <taxon>Bacilli</taxon>
        <taxon>Lactobacillales</taxon>
        <taxon>Enterococcaceae</taxon>
        <taxon>Tetragenococcus</taxon>
    </lineage>
</organism>
<gene>
    <name evidence="2" type="ORF">GCM10025885_04320</name>
</gene>
<feature type="transmembrane region" description="Helical" evidence="1">
    <location>
        <begin position="33"/>
        <end position="53"/>
    </location>
</feature>
<comment type="caution">
    <text evidence="2">The sequence shown here is derived from an EMBL/GenBank/DDBJ whole genome shotgun (WGS) entry which is preliminary data.</text>
</comment>
<reference evidence="2 3" key="1">
    <citation type="journal article" date="2014" name="Int. J. Syst. Evol. Microbiol.">
        <title>Complete genome sequence of Corynebacterium casei LMG S-19264T (=DSM 44701T), isolated from a smear-ripened cheese.</title>
        <authorList>
            <consortium name="US DOE Joint Genome Institute (JGI-PGF)"/>
            <person name="Walter F."/>
            <person name="Albersmeier A."/>
            <person name="Kalinowski J."/>
            <person name="Ruckert C."/>
        </authorList>
    </citation>
    <scope>NUCLEOTIDE SEQUENCE [LARGE SCALE GENOMIC DNA]</scope>
    <source>
        <strain evidence="2 3">NBRC 114545</strain>
    </source>
</reference>
<keyword evidence="1" id="KW-0472">Membrane</keyword>
<sequence length="55" mass="6525">MNVFLGSLFLFGIIGSWYFVEKRPNKQYRNICLGLTLLIAVLIWFIPNSYFFFVN</sequence>
<evidence type="ECO:0000313" key="3">
    <source>
        <dbReference type="Proteomes" id="UP001157039"/>
    </source>
</evidence>
<proteinExistence type="predicted"/>
<dbReference type="Proteomes" id="UP001157039">
    <property type="component" value="Unassembled WGS sequence"/>
</dbReference>
<dbReference type="EMBL" id="BSUW01000001">
    <property type="protein sequence ID" value="GMA71383.1"/>
    <property type="molecule type" value="Genomic_DNA"/>
</dbReference>
<feature type="transmembrane region" description="Helical" evidence="1">
    <location>
        <begin position="6"/>
        <end position="21"/>
    </location>
</feature>
<evidence type="ECO:0000313" key="2">
    <source>
        <dbReference type="EMBL" id="GMA71383.1"/>
    </source>
</evidence>
<keyword evidence="1" id="KW-1133">Transmembrane helix</keyword>
<evidence type="ECO:0000256" key="1">
    <source>
        <dbReference type="SAM" id="Phobius"/>
    </source>
</evidence>
<name>A0AA37XIG1_9ENTE</name>